<comment type="caution">
    <text evidence="1">The sequence shown here is derived from an EMBL/GenBank/DDBJ whole genome shotgun (WGS) entry which is preliminary data.</text>
</comment>
<dbReference type="EMBL" id="LFKP01000016">
    <property type="protein sequence ID" value="OHV93751.1"/>
    <property type="molecule type" value="Genomic_DNA"/>
</dbReference>
<proteinExistence type="predicted"/>
<keyword evidence="1" id="KW-0614">Plasmid</keyword>
<evidence type="ECO:0000313" key="1">
    <source>
        <dbReference type="EMBL" id="OHV93751.1"/>
    </source>
</evidence>
<name>A0A1S1U278_9BURK</name>
<dbReference type="Proteomes" id="UP000179840">
    <property type="component" value="Unassembled WGS sequence"/>
</dbReference>
<sequence>MLGEIGLATWMHPLLILLDTYAEVEVFAPNDDPLPAVRSLLQQYSLNGSPPLGGKFADDLCSLQILLYGAAWFTSGSAIPILTWNPLQMTFREFKALQGPGDDWKAWKSSVVNPSLGEVRRHLLANYVKVNGFV</sequence>
<organism evidence="1 2">
    <name type="scientific">Janthinobacterium lividum</name>
    <dbReference type="NCBI Taxonomy" id="29581"/>
    <lineage>
        <taxon>Bacteria</taxon>
        <taxon>Pseudomonadati</taxon>
        <taxon>Pseudomonadota</taxon>
        <taxon>Betaproteobacteria</taxon>
        <taxon>Burkholderiales</taxon>
        <taxon>Oxalobacteraceae</taxon>
        <taxon>Janthinobacterium</taxon>
    </lineage>
</organism>
<protein>
    <submittedName>
        <fullName evidence="1">Uncharacterized protein</fullName>
    </submittedName>
</protein>
<dbReference type="AlphaFoldDB" id="A0A1S1U278"/>
<gene>
    <name evidence="1" type="ORF">AKG95_28865</name>
</gene>
<accession>A0A1S1U278</accession>
<geneLocation type="plasmid" evidence="1">
    <name>pMEG01</name>
</geneLocation>
<evidence type="ECO:0000313" key="2">
    <source>
        <dbReference type="Proteomes" id="UP000179840"/>
    </source>
</evidence>
<reference evidence="1 2" key="1">
    <citation type="submission" date="2015-06" db="EMBL/GenBank/DDBJ databases">
        <title>Draft genome sequencing of a biphenyl-degrading bacterium, Janthinobacterium lividum MEG1.</title>
        <authorList>
            <person name="Shimodaira J."/>
            <person name="Hatta T."/>
        </authorList>
    </citation>
    <scope>NUCLEOTIDE SEQUENCE [LARGE SCALE GENOMIC DNA]</scope>
    <source>
        <strain evidence="1 2">MEG1</strain>
        <plasmid evidence="1">pMEG01</plasmid>
    </source>
</reference>